<dbReference type="NCBIfam" id="NF003767">
    <property type="entry name" value="PRK05363.1"/>
    <property type="match status" value="1"/>
</dbReference>
<evidence type="ECO:0000313" key="2">
    <source>
        <dbReference type="EMBL" id="MBR0653594.1"/>
    </source>
</evidence>
<dbReference type="RefSeq" id="WP_211872292.1">
    <property type="nucleotide sequence ID" value="NZ_JAAEDH010000001.1"/>
</dbReference>
<dbReference type="AlphaFoldDB" id="A0AAF1KH78"/>
<evidence type="ECO:0000313" key="3">
    <source>
        <dbReference type="Proteomes" id="UP001196068"/>
    </source>
</evidence>
<dbReference type="EMBL" id="JAAEDH010000001">
    <property type="protein sequence ID" value="MBR0653594.1"/>
    <property type="molecule type" value="Genomic_DNA"/>
</dbReference>
<dbReference type="Pfam" id="PF00174">
    <property type="entry name" value="Oxidored_molyb"/>
    <property type="match status" value="1"/>
</dbReference>
<dbReference type="InterPro" id="IPR036374">
    <property type="entry name" value="OxRdtase_Mopterin-bd_sf"/>
</dbReference>
<proteinExistence type="predicted"/>
<evidence type="ECO:0000259" key="1">
    <source>
        <dbReference type="Pfam" id="PF00174"/>
    </source>
</evidence>
<reference evidence="2" key="2">
    <citation type="journal article" date="2021" name="Syst. Appl. Microbiol.">
        <title>Roseomonas hellenica sp. nov., isolated from roots of wild-growing Alkanna tinctoria.</title>
        <authorList>
            <person name="Rat A."/>
            <person name="Naranjo H.D."/>
            <person name="Lebbe L."/>
            <person name="Cnockaert M."/>
            <person name="Krigas N."/>
            <person name="Grigoriadou K."/>
            <person name="Maloupa E."/>
            <person name="Willems A."/>
        </authorList>
    </citation>
    <scope>NUCLEOTIDE SEQUENCE</scope>
    <source>
        <strain evidence="2">LMG 28251</strain>
    </source>
</reference>
<dbReference type="PANTHER" id="PTHR43032:SF3">
    <property type="entry name" value="PROTEIN-METHIONINE-SULFOXIDE REDUCTASE CATALYTIC SUBUNIT MSRP"/>
    <property type="match status" value="1"/>
</dbReference>
<organism evidence="2 3">
    <name type="scientific">Plastoroseomonas arctica</name>
    <dbReference type="NCBI Taxonomy" id="1509237"/>
    <lineage>
        <taxon>Bacteria</taxon>
        <taxon>Pseudomonadati</taxon>
        <taxon>Pseudomonadota</taxon>
        <taxon>Alphaproteobacteria</taxon>
        <taxon>Acetobacterales</taxon>
        <taxon>Acetobacteraceae</taxon>
        <taxon>Plastoroseomonas</taxon>
    </lineage>
</organism>
<protein>
    <submittedName>
        <fullName evidence="2">Protein-methionine-sulfoxide reductase catalytic subunit MsrP</fullName>
        <ecNumber evidence="2">1.8.5.-</ecNumber>
    </submittedName>
</protein>
<dbReference type="PANTHER" id="PTHR43032">
    <property type="entry name" value="PROTEIN-METHIONINE-SULFOXIDE REDUCTASE"/>
    <property type="match status" value="1"/>
</dbReference>
<keyword evidence="2" id="KW-0560">Oxidoreductase</keyword>
<feature type="domain" description="Oxidoreductase molybdopterin-binding" evidence="1">
    <location>
        <begin position="98"/>
        <end position="251"/>
    </location>
</feature>
<accession>A0AAF1KH78</accession>
<dbReference type="Proteomes" id="UP001196068">
    <property type="component" value="Unassembled WGS sequence"/>
</dbReference>
<gene>
    <name evidence="2" type="primary">msrP</name>
    <name evidence="2" type="ORF">GXW79_00730</name>
</gene>
<dbReference type="InterPro" id="IPR000572">
    <property type="entry name" value="OxRdtase_Mopterin-bd_dom"/>
</dbReference>
<name>A0AAF1KH78_9PROT</name>
<keyword evidence="3" id="KW-1185">Reference proteome</keyword>
<dbReference type="SUPFAM" id="SSF56524">
    <property type="entry name" value="Oxidoreductase molybdopterin-binding domain"/>
    <property type="match status" value="1"/>
</dbReference>
<comment type="caution">
    <text evidence="2">The sequence shown here is derived from an EMBL/GenBank/DDBJ whole genome shotgun (WGS) entry which is preliminary data.</text>
</comment>
<sequence>MLIKRKRGWELPESAATPEAVVLGRRKGLALGAGAIAALASDGAQAQSALPDLPAMRNPRYPGVRALTPERDATTFNNYYEFGTDKGISRVAQRMPLSPWTLKVEGMVAQPMEFDVDDLRRRLPLEERVYRLRCVEAWGMTVPWTGFPLSALLALVQPQPAAKYVVFETARLPAVMPGLRQSWYPWPYTEGCTIEEARNELSFMAVGLYGKHVPQQNGGPIRVLFPWKYGFKSGKSFSRIILTDQRPVSFWERIQGQEYGFWANVNPEVPHPRWSQATERLLGSNERVPTQLFNGYGEFVAGLYTALSQERLWT</sequence>
<dbReference type="Gene3D" id="3.90.420.10">
    <property type="entry name" value="Oxidoreductase, molybdopterin-binding domain"/>
    <property type="match status" value="1"/>
</dbReference>
<dbReference type="EC" id="1.8.5.-" evidence="2"/>
<dbReference type="GO" id="GO:0016491">
    <property type="term" value="F:oxidoreductase activity"/>
    <property type="evidence" value="ECO:0007669"/>
    <property type="project" value="UniProtKB-KW"/>
</dbReference>
<reference evidence="2" key="1">
    <citation type="submission" date="2020-01" db="EMBL/GenBank/DDBJ databases">
        <authorList>
            <person name="Rat A."/>
        </authorList>
    </citation>
    <scope>NUCLEOTIDE SEQUENCE</scope>
    <source>
        <strain evidence="2">LMG 28251</strain>
    </source>
</reference>